<evidence type="ECO:0000313" key="2">
    <source>
        <dbReference type="Proteomes" id="UP001149090"/>
    </source>
</evidence>
<dbReference type="Proteomes" id="UP001149090">
    <property type="component" value="Unassembled WGS sequence"/>
</dbReference>
<keyword evidence="2" id="KW-1185">Reference proteome</keyword>
<dbReference type="EMBL" id="JAPDFW010000047">
    <property type="protein sequence ID" value="KAJ5078731.1"/>
    <property type="molecule type" value="Genomic_DNA"/>
</dbReference>
<organism evidence="1 2">
    <name type="scientific">Anaeramoeba ignava</name>
    <name type="common">Anaerobic marine amoeba</name>
    <dbReference type="NCBI Taxonomy" id="1746090"/>
    <lineage>
        <taxon>Eukaryota</taxon>
        <taxon>Metamonada</taxon>
        <taxon>Anaeramoebidae</taxon>
        <taxon>Anaeramoeba</taxon>
    </lineage>
</organism>
<protein>
    <submittedName>
        <fullName evidence="1">Uncharacterized protein</fullName>
    </submittedName>
</protein>
<comment type="caution">
    <text evidence="1">The sequence shown here is derived from an EMBL/GenBank/DDBJ whole genome shotgun (WGS) entry which is preliminary data.</text>
</comment>
<accession>A0A9Q0RFC7</accession>
<evidence type="ECO:0000313" key="1">
    <source>
        <dbReference type="EMBL" id="KAJ5078731.1"/>
    </source>
</evidence>
<proteinExistence type="predicted"/>
<dbReference type="AlphaFoldDB" id="A0A9Q0RFC7"/>
<reference evidence="1" key="1">
    <citation type="submission" date="2022-10" db="EMBL/GenBank/DDBJ databases">
        <title>Novel sulphate-reducing endosymbionts in the free-living metamonad Anaeramoeba.</title>
        <authorList>
            <person name="Jerlstrom-Hultqvist J."/>
            <person name="Cepicka I."/>
            <person name="Gallot-Lavallee L."/>
            <person name="Salas-Leiva D."/>
            <person name="Curtis B.A."/>
            <person name="Zahonova K."/>
            <person name="Pipaliya S."/>
            <person name="Dacks J."/>
            <person name="Roger A.J."/>
        </authorList>
    </citation>
    <scope>NUCLEOTIDE SEQUENCE</scope>
    <source>
        <strain evidence="1">BMAN</strain>
    </source>
</reference>
<gene>
    <name evidence="1" type="ORF">M0811_14756</name>
</gene>
<name>A0A9Q0RFC7_ANAIG</name>
<sequence>MIIIFQFVDEIINQLHQINNLQFNFKNQEYQINISACNSNGKCGYFINFNKTDNLTSPIIYETISKIEEIEFNFTKLNKCK</sequence>